<dbReference type="AlphaFoldDB" id="A0AAE0GS98"/>
<evidence type="ECO:0000256" key="2">
    <source>
        <dbReference type="SAM" id="MobiDB-lite"/>
    </source>
</evidence>
<organism evidence="3 4">
    <name type="scientific">Cymbomonas tetramitiformis</name>
    <dbReference type="NCBI Taxonomy" id="36881"/>
    <lineage>
        <taxon>Eukaryota</taxon>
        <taxon>Viridiplantae</taxon>
        <taxon>Chlorophyta</taxon>
        <taxon>Pyramimonadophyceae</taxon>
        <taxon>Pyramimonadales</taxon>
        <taxon>Pyramimonadaceae</taxon>
        <taxon>Cymbomonas</taxon>
    </lineage>
</organism>
<keyword evidence="4" id="KW-1185">Reference proteome</keyword>
<dbReference type="EMBL" id="LGRX02002785">
    <property type="protein sequence ID" value="KAK3283424.1"/>
    <property type="molecule type" value="Genomic_DNA"/>
</dbReference>
<feature type="region of interest" description="Disordered" evidence="2">
    <location>
        <begin position="851"/>
        <end position="890"/>
    </location>
</feature>
<evidence type="ECO:0000313" key="4">
    <source>
        <dbReference type="Proteomes" id="UP001190700"/>
    </source>
</evidence>
<protein>
    <submittedName>
        <fullName evidence="3">Uncharacterized protein</fullName>
    </submittedName>
</protein>
<dbReference type="Proteomes" id="UP001190700">
    <property type="component" value="Unassembled WGS sequence"/>
</dbReference>
<proteinExistence type="predicted"/>
<feature type="region of interest" description="Disordered" evidence="2">
    <location>
        <begin position="130"/>
        <end position="181"/>
    </location>
</feature>
<feature type="coiled-coil region" evidence="1">
    <location>
        <begin position="735"/>
        <end position="769"/>
    </location>
</feature>
<evidence type="ECO:0000313" key="3">
    <source>
        <dbReference type="EMBL" id="KAK3283424.1"/>
    </source>
</evidence>
<evidence type="ECO:0000256" key="1">
    <source>
        <dbReference type="SAM" id="Coils"/>
    </source>
</evidence>
<accession>A0AAE0GS98</accession>
<feature type="region of interest" description="Disordered" evidence="2">
    <location>
        <begin position="686"/>
        <end position="705"/>
    </location>
</feature>
<feature type="coiled-coil region" evidence="1">
    <location>
        <begin position="798"/>
        <end position="832"/>
    </location>
</feature>
<comment type="caution">
    <text evidence="3">The sequence shown here is derived from an EMBL/GenBank/DDBJ whole genome shotgun (WGS) entry which is preliminary data.</text>
</comment>
<reference evidence="3 4" key="1">
    <citation type="journal article" date="2015" name="Genome Biol. Evol.">
        <title>Comparative Genomics of a Bacterivorous Green Alga Reveals Evolutionary Causalities and Consequences of Phago-Mixotrophic Mode of Nutrition.</title>
        <authorList>
            <person name="Burns J.A."/>
            <person name="Paasch A."/>
            <person name="Narechania A."/>
            <person name="Kim E."/>
        </authorList>
    </citation>
    <scope>NUCLEOTIDE SEQUENCE [LARGE SCALE GENOMIC DNA]</scope>
    <source>
        <strain evidence="3 4">PLY_AMNH</strain>
    </source>
</reference>
<keyword evidence="1" id="KW-0175">Coiled coil</keyword>
<gene>
    <name evidence="3" type="ORF">CYMTET_8876</name>
</gene>
<feature type="compositionally biased region" description="Basic and acidic residues" evidence="2">
    <location>
        <begin position="686"/>
        <end position="700"/>
    </location>
</feature>
<sequence length="905" mass="100982">MDSEAEFRDTGGVVTSQQYLAKDGIVSDKEGGKSTILNLPPIKSGAQPLNSIHQSIESSMGPYINRYGGDAGRDFPFGGTHTIPQANRKLEPVISSRIESSLLEHQRNLEELIKHQQDLIEAQKRRIDHLTQPDQAGDVGGDTPVAGEGAAYSRRKPDVAKPSTPRSPRSRAQEKGMPVPQPGILHLHKKNFVAPTAPQPGNGPFMPGSVATRSMAVQAGAMEWTRYFFPKFNCQENSSKNSFFKHFDVCILEPPPENHPEVTLVTPVPFWLGEHWDRLYFSHHKRKPNDTAFNTAFPKVNLHRSEDITFSGKNILESESVDKRIQIEDFMKLVARMHTRSLDDMPALCALQAGLLWYVAGQLEGIGLAAEEAYRLRELKMMNDFTATLQEVRETIEGKKEQEIKQMNHKIMQAQKDKWLVMSKVKATDAVEEVRDLQKKLAATNVVVTSLQTDLTVAKTAKMEHQAQLKVVKKDFEQLQEEHHTQATELIDYVAMKDGTLGTIRQLADEGLLGDLPSEVHDILNDAGATSQQVVETVLGMLQRVHTTVKTQQAAVQETTFQLEQTKVLVGAVSQASAHQDSVQQDLSSEMAEQHRLFTKKMRQKDALHQEQMAKQHHLFIEQMAKMEARLKQETGEKAAQKAALALTKLKNELDAQDKKNAADERWKAEKERVIELQTQVEKLAESNKQKEEAAKEAARRNAKSTAGLMSEMRNMANSMQAQAPEMGADVLHQMEEMASAVVALEDDLKSTEQALESKMDQVMMLKQDKVLNQMKVALHGMQTDVERKEKDSMSEGLEAQKATVEDFKAKIAAMEASMNSMAQEAEQAEAAHHANIPSLRMSCLDRPSSRLESSLRMSGLDRSSRRAGIESSGMSPLDPLSRRLWNQPENVRPGSLSAWNLLGA</sequence>
<feature type="coiled-coil region" evidence="1">
    <location>
        <begin position="382"/>
        <end position="417"/>
    </location>
</feature>
<name>A0AAE0GS98_9CHLO</name>